<comment type="caution">
    <text evidence="2">The sequence shown here is derived from an EMBL/GenBank/DDBJ whole genome shotgun (WGS) entry which is preliminary data.</text>
</comment>
<reference evidence="2 3" key="1">
    <citation type="submission" date="2013-07" db="EMBL/GenBank/DDBJ databases">
        <authorList>
            <person name="Stoco P.H."/>
            <person name="Wagner G."/>
            <person name="Gerber A."/>
            <person name="Zaha A."/>
            <person name="Thompson C."/>
            <person name="Bartholomeu D.C."/>
            <person name="Luckemeyer D.D."/>
            <person name="Bahia D."/>
            <person name="Loreto E."/>
            <person name="Prestes E.B."/>
            <person name="Lima F.M."/>
            <person name="Rodrigues-Luiz G."/>
            <person name="Vallejo G.A."/>
            <person name="Filho J.F."/>
            <person name="Monteiro K.M."/>
            <person name="Tyler K.M."/>
            <person name="de Almeida L.G."/>
            <person name="Ortiz M.F."/>
            <person name="Siervo M.A."/>
            <person name="de Moraes M.H."/>
            <person name="Cunha O.L."/>
            <person name="Mendonca-Neto R."/>
            <person name="Silva R."/>
            <person name="Teixeira S.M."/>
            <person name="Murta S.M."/>
            <person name="Sincero T.C."/>
            <person name="Mendes T.A."/>
            <person name="Urmenyi T.P."/>
            <person name="Silva V.G."/>
            <person name="da Rocha W.D."/>
            <person name="Andersson B."/>
            <person name="Romanha A.J."/>
            <person name="Steindel M."/>
            <person name="de Vasconcelos A.T."/>
            <person name="Grisard E.C."/>
        </authorList>
    </citation>
    <scope>NUCLEOTIDE SEQUENCE [LARGE SCALE GENOMIC DNA]</scope>
    <source>
        <strain evidence="2 3">SC58</strain>
    </source>
</reference>
<dbReference type="EMBL" id="AUPL01001108">
    <property type="protein sequence ID" value="ESL11151.1"/>
    <property type="molecule type" value="Genomic_DNA"/>
</dbReference>
<feature type="region of interest" description="Disordered" evidence="1">
    <location>
        <begin position="263"/>
        <end position="303"/>
    </location>
</feature>
<dbReference type="InterPro" id="IPR047324">
    <property type="entry name" value="LbH_gamma_CA-like"/>
</dbReference>
<name>A0A061JAP3_TRYRA</name>
<evidence type="ECO:0000256" key="1">
    <source>
        <dbReference type="SAM" id="MobiDB-lite"/>
    </source>
</evidence>
<dbReference type="CDD" id="cd04645">
    <property type="entry name" value="LbH_gamma_CA_like"/>
    <property type="match status" value="1"/>
</dbReference>
<organism evidence="2 3">
    <name type="scientific">Trypanosoma rangeli SC58</name>
    <dbReference type="NCBI Taxonomy" id="429131"/>
    <lineage>
        <taxon>Eukaryota</taxon>
        <taxon>Discoba</taxon>
        <taxon>Euglenozoa</taxon>
        <taxon>Kinetoplastea</taxon>
        <taxon>Metakinetoplastina</taxon>
        <taxon>Trypanosomatida</taxon>
        <taxon>Trypanosomatidae</taxon>
        <taxon>Trypanosoma</taxon>
        <taxon>Herpetosoma</taxon>
    </lineage>
</organism>
<evidence type="ECO:0000313" key="3">
    <source>
        <dbReference type="Proteomes" id="UP000031737"/>
    </source>
</evidence>
<dbReference type="OrthoDB" id="25818at2759"/>
<dbReference type="SUPFAM" id="SSF51161">
    <property type="entry name" value="Trimeric LpxA-like enzymes"/>
    <property type="match status" value="1"/>
</dbReference>
<dbReference type="InterPro" id="IPR011004">
    <property type="entry name" value="Trimer_LpxA-like_sf"/>
</dbReference>
<dbReference type="InterPro" id="IPR050484">
    <property type="entry name" value="Transf_Hexapept/Carb_Anhydrase"/>
</dbReference>
<protein>
    <recommendedName>
        <fullName evidence="4">Gamma carbonic dehydratase</fullName>
    </recommendedName>
</protein>
<sequence>MKRCLVLAAEAEMPKVLPDWAIKRQTKLATALDGLGAWLFSTAKKVIGLSDRMLGIQPKETLYRIPRLLTVNGVRPTVMDNVFIAPSAFVSGDVRIGRKNYIGYNAILRAEKGETIYLGESCNVQEKAVVNGNTTIGKWTSIEPMSIVESADIASCSFVGASAIVMKGARMESGSMLCAASVLQSGAIIPSGEMWSGNPAEKIRDLTEKEQEDIVKAAKHMVLLAIEHRDSWELTWEELEDQREAREQFARYAENNREVRTKPMYIKEPPRPSRKAMGRKTPQEMLDGGEHKPPLAESIHQGY</sequence>
<dbReference type="PANTHER" id="PTHR13061:SF29">
    <property type="entry name" value="GAMMA CARBONIC ANHYDRASE-LIKE 1, MITOCHONDRIAL-RELATED"/>
    <property type="match status" value="1"/>
</dbReference>
<dbReference type="AlphaFoldDB" id="A0A061JAP3"/>
<keyword evidence="3" id="KW-1185">Reference proteome</keyword>
<dbReference type="Proteomes" id="UP000031737">
    <property type="component" value="Unassembled WGS sequence"/>
</dbReference>
<dbReference type="VEuPathDB" id="TriTrypDB:TRSC58_01108"/>
<accession>A0A061JAP3</accession>
<evidence type="ECO:0008006" key="4">
    <source>
        <dbReference type="Google" id="ProtNLM"/>
    </source>
</evidence>
<dbReference type="PANTHER" id="PTHR13061">
    <property type="entry name" value="DYNACTIN SUBUNIT P25"/>
    <property type="match status" value="1"/>
</dbReference>
<dbReference type="Gene3D" id="2.160.10.10">
    <property type="entry name" value="Hexapeptide repeat proteins"/>
    <property type="match status" value="1"/>
</dbReference>
<gene>
    <name evidence="2" type="ORF">TRSC58_01108</name>
</gene>
<proteinExistence type="predicted"/>
<evidence type="ECO:0000313" key="2">
    <source>
        <dbReference type="EMBL" id="ESL11151.1"/>
    </source>
</evidence>